<dbReference type="CDD" id="cd07808">
    <property type="entry name" value="ASKHA_NBD_FGGY_EcXK-like"/>
    <property type="match status" value="1"/>
</dbReference>
<evidence type="ECO:0000259" key="12">
    <source>
        <dbReference type="Pfam" id="PF02782"/>
    </source>
</evidence>
<dbReference type="InterPro" id="IPR043129">
    <property type="entry name" value="ATPase_NBD"/>
</dbReference>
<sequence length="507" mass="55198">MEYLLGIDIGTSGTKTVLFDRDANPITAKTFEYPLYQEQNGWAEQEPEDWWNAVVQGVQAVLQASGVDVADIKGIGLSGQMHGLVMLDENGEVLRRSIIWCDQRTGEEVEDMNRMLGAEKIIQITANPAVTGFTAAKILWVKKHEPELYAKCAHILLPKDYIRYKLTGEYATEVSDASGMQLMDVAKRTWSDEILEGLGIEKRLLGKMYESQDVTGEVHQEAAALTGLAAGTIVVGGAGDNPAAAIGTGIVSQGKAFTTIGTSAVVYAVSDRMALDPKGRVHTLCASVPGKWTVMSCTQAAGLSLQWLRNHVCTPEMAEAAEKGVDPYEIMTAEAARVPIGSEKLIYLPYLMGERSPHPDPDCRGVFFGLSAMHERPHLIRSVMEGISFSQWECVEVFREMGVPIEDMMICGGGGRSPFWRQMLADMYGCSVSTVQSDQGGALGAAILAGVGAGIYSDLETACDALVRKKDSSEPNMAANGAYAKYFTLYKELYRTLFQSFKDLKNI</sequence>
<dbReference type="InterPro" id="IPR050406">
    <property type="entry name" value="FGGY_Carb_Kinase"/>
</dbReference>
<dbReference type="InterPro" id="IPR018483">
    <property type="entry name" value="Carb_kinase_FGGY_CS"/>
</dbReference>
<dbReference type="Gene3D" id="3.30.420.40">
    <property type="match status" value="2"/>
</dbReference>
<evidence type="ECO:0000313" key="13">
    <source>
        <dbReference type="EMBL" id="GCB28721.1"/>
    </source>
</evidence>
<protein>
    <recommendedName>
        <fullName evidence="8 10">Xylulose kinase</fullName>
        <shortName evidence="8 10">Xylulokinase</shortName>
        <ecNumber evidence="8 10">2.7.1.17</ecNumber>
    </recommendedName>
</protein>
<dbReference type="SUPFAM" id="SSF53067">
    <property type="entry name" value="Actin-like ATPase domain"/>
    <property type="match status" value="2"/>
</dbReference>
<dbReference type="Pfam" id="PF02782">
    <property type="entry name" value="FGGY_C"/>
    <property type="match status" value="1"/>
</dbReference>
<dbReference type="GO" id="GO:0042732">
    <property type="term" value="P:D-xylose metabolic process"/>
    <property type="evidence" value="ECO:0007669"/>
    <property type="project" value="UniProtKB-KW"/>
</dbReference>
<keyword evidence="7 8" id="KW-0119">Carbohydrate metabolism</keyword>
<dbReference type="GO" id="GO:0005524">
    <property type="term" value="F:ATP binding"/>
    <property type="evidence" value="ECO:0007669"/>
    <property type="project" value="UniProtKB-UniRule"/>
</dbReference>
<evidence type="ECO:0000256" key="5">
    <source>
        <dbReference type="ARBA" id="ARBA00022777"/>
    </source>
</evidence>
<comment type="caution">
    <text evidence="13">The sequence shown here is derived from an EMBL/GenBank/DDBJ whole genome shotgun (WGS) entry which is preliminary data.</text>
</comment>
<keyword evidence="2 8" id="KW-0859">Xylose metabolism</keyword>
<dbReference type="PROSITE" id="PS00445">
    <property type="entry name" value="FGGY_KINASES_2"/>
    <property type="match status" value="1"/>
</dbReference>
<evidence type="ECO:0000313" key="14">
    <source>
        <dbReference type="Proteomes" id="UP000287361"/>
    </source>
</evidence>
<evidence type="ECO:0000256" key="9">
    <source>
        <dbReference type="RuleBase" id="RU003733"/>
    </source>
</evidence>
<organism evidence="13 14">
    <name type="scientific">Anaerotignum faecicola</name>
    <dbReference type="NCBI Taxonomy" id="2358141"/>
    <lineage>
        <taxon>Bacteria</taxon>
        <taxon>Bacillati</taxon>
        <taxon>Bacillota</taxon>
        <taxon>Clostridia</taxon>
        <taxon>Lachnospirales</taxon>
        <taxon>Anaerotignaceae</taxon>
        <taxon>Anaerotignum</taxon>
    </lineage>
</organism>
<evidence type="ECO:0000259" key="11">
    <source>
        <dbReference type="Pfam" id="PF00370"/>
    </source>
</evidence>
<dbReference type="GO" id="GO:0004856">
    <property type="term" value="F:D-xylulokinase activity"/>
    <property type="evidence" value="ECO:0007669"/>
    <property type="project" value="UniProtKB-UniRule"/>
</dbReference>
<dbReference type="OrthoDB" id="9805576at2"/>
<evidence type="ECO:0000256" key="2">
    <source>
        <dbReference type="ARBA" id="ARBA00022629"/>
    </source>
</evidence>
<name>A0A401LAW5_9FIRM</name>
<keyword evidence="5 8" id="KW-0418">Kinase</keyword>
<feature type="site" description="Important for activity" evidence="8">
    <location>
        <position position="8"/>
    </location>
</feature>
<dbReference type="PROSITE" id="PS00933">
    <property type="entry name" value="FGGY_KINASES_1"/>
    <property type="match status" value="1"/>
</dbReference>
<dbReference type="EC" id="2.7.1.17" evidence="8 10"/>
<evidence type="ECO:0000256" key="8">
    <source>
        <dbReference type="HAMAP-Rule" id="MF_02220"/>
    </source>
</evidence>
<evidence type="ECO:0000256" key="7">
    <source>
        <dbReference type="ARBA" id="ARBA00023277"/>
    </source>
</evidence>
<feature type="active site" description="Proton acceptor" evidence="8">
    <location>
        <position position="240"/>
    </location>
</feature>
<dbReference type="HAMAP" id="MF_02220">
    <property type="entry name" value="XylB"/>
    <property type="match status" value="1"/>
</dbReference>
<evidence type="ECO:0000256" key="4">
    <source>
        <dbReference type="ARBA" id="ARBA00022741"/>
    </source>
</evidence>
<dbReference type="PIRSF" id="PIRSF000538">
    <property type="entry name" value="GlpK"/>
    <property type="match status" value="1"/>
</dbReference>
<reference evidence="13 14" key="1">
    <citation type="submission" date="2018-10" db="EMBL/GenBank/DDBJ databases">
        <title>Draft Genome Sequence of Anaerotignum sp. KCTC 15736.</title>
        <authorList>
            <person name="Choi S.H."/>
            <person name="Kim J.S."/>
            <person name="Kang S.W."/>
            <person name="Lee J.S."/>
            <person name="Park S.H."/>
        </authorList>
    </citation>
    <scope>NUCLEOTIDE SEQUENCE [LARGE SCALE GENOMIC DNA]</scope>
    <source>
        <strain evidence="13 14">KCTC 15736</strain>
    </source>
</reference>
<gene>
    <name evidence="8 10 13" type="primary">xylB</name>
    <name evidence="13" type="ORF">KGMB03357_03820</name>
</gene>
<keyword evidence="3 8" id="KW-0808">Transferase</keyword>
<evidence type="ECO:0000256" key="6">
    <source>
        <dbReference type="ARBA" id="ARBA00022840"/>
    </source>
</evidence>
<evidence type="ECO:0000256" key="1">
    <source>
        <dbReference type="ARBA" id="ARBA00009156"/>
    </source>
</evidence>
<dbReference type="NCBIfam" id="TIGR01312">
    <property type="entry name" value="XylB"/>
    <property type="match status" value="1"/>
</dbReference>
<dbReference type="InterPro" id="IPR018485">
    <property type="entry name" value="FGGY_C"/>
</dbReference>
<dbReference type="GO" id="GO:0005998">
    <property type="term" value="P:xylulose catabolic process"/>
    <property type="evidence" value="ECO:0007669"/>
    <property type="project" value="UniProtKB-UniRule"/>
</dbReference>
<dbReference type="PANTHER" id="PTHR43095">
    <property type="entry name" value="SUGAR KINASE"/>
    <property type="match status" value="1"/>
</dbReference>
<dbReference type="InterPro" id="IPR006000">
    <property type="entry name" value="Xylulokinase"/>
</dbReference>
<dbReference type="PANTHER" id="PTHR43095:SF5">
    <property type="entry name" value="XYLULOSE KINASE"/>
    <property type="match status" value="1"/>
</dbReference>
<dbReference type="InterPro" id="IPR018484">
    <property type="entry name" value="FGGY_N"/>
</dbReference>
<dbReference type="EMBL" id="BHVZ01000001">
    <property type="protein sequence ID" value="GCB28721.1"/>
    <property type="molecule type" value="Genomic_DNA"/>
</dbReference>
<dbReference type="AlphaFoldDB" id="A0A401LAW5"/>
<keyword evidence="14" id="KW-1185">Reference proteome</keyword>
<dbReference type="Proteomes" id="UP000287361">
    <property type="component" value="Unassembled WGS sequence"/>
</dbReference>
<comment type="function">
    <text evidence="8">Catalyzes the phosphorylation of D-xylulose to D-xylulose 5-phosphate.</text>
</comment>
<proteinExistence type="inferred from homology"/>
<comment type="catalytic activity">
    <reaction evidence="8 10">
        <text>D-xylulose + ATP = D-xylulose 5-phosphate + ADP + H(+)</text>
        <dbReference type="Rhea" id="RHEA:10964"/>
        <dbReference type="ChEBI" id="CHEBI:15378"/>
        <dbReference type="ChEBI" id="CHEBI:17140"/>
        <dbReference type="ChEBI" id="CHEBI:30616"/>
        <dbReference type="ChEBI" id="CHEBI:57737"/>
        <dbReference type="ChEBI" id="CHEBI:456216"/>
        <dbReference type="EC" id="2.7.1.17"/>
    </reaction>
</comment>
<feature type="domain" description="Carbohydrate kinase FGGY C-terminal" evidence="12">
    <location>
        <begin position="258"/>
        <end position="452"/>
    </location>
</feature>
<accession>A0A401LAW5</accession>
<feature type="domain" description="Carbohydrate kinase FGGY N-terminal" evidence="11">
    <location>
        <begin position="3"/>
        <end position="247"/>
    </location>
</feature>
<evidence type="ECO:0000256" key="3">
    <source>
        <dbReference type="ARBA" id="ARBA00022679"/>
    </source>
</evidence>
<dbReference type="Pfam" id="PF00370">
    <property type="entry name" value="FGGY_N"/>
    <property type="match status" value="1"/>
</dbReference>
<feature type="binding site" evidence="8">
    <location>
        <begin position="81"/>
        <end position="82"/>
    </location>
    <ligand>
        <name>substrate</name>
    </ligand>
</feature>
<dbReference type="InterPro" id="IPR000577">
    <property type="entry name" value="Carb_kinase_FGGY"/>
</dbReference>
<evidence type="ECO:0000256" key="10">
    <source>
        <dbReference type="RuleBase" id="RU364073"/>
    </source>
</evidence>
<comment type="similarity">
    <text evidence="1 8 9">Belongs to the FGGY kinase family.</text>
</comment>
<keyword evidence="6 8" id="KW-0067">ATP-binding</keyword>
<keyword evidence="4 8" id="KW-0547">Nucleotide-binding</keyword>